<dbReference type="Pfam" id="PF08282">
    <property type="entry name" value="Hydrolase_3"/>
    <property type="match status" value="1"/>
</dbReference>
<organism evidence="1 2">
    <name type="scientific">Sulfobacillus harzensis</name>
    <dbReference type="NCBI Taxonomy" id="2729629"/>
    <lineage>
        <taxon>Bacteria</taxon>
        <taxon>Bacillati</taxon>
        <taxon>Bacillota</taxon>
        <taxon>Clostridia</taxon>
        <taxon>Eubacteriales</taxon>
        <taxon>Clostridiales Family XVII. Incertae Sedis</taxon>
        <taxon>Sulfobacillus</taxon>
    </lineage>
</organism>
<accession>A0A7Y0L1R4</accession>
<protein>
    <submittedName>
        <fullName evidence="1">HAD family phosphatase</fullName>
    </submittedName>
</protein>
<dbReference type="GO" id="GO:0000287">
    <property type="term" value="F:magnesium ion binding"/>
    <property type="evidence" value="ECO:0007669"/>
    <property type="project" value="TreeGrafter"/>
</dbReference>
<name>A0A7Y0L1R4_9FIRM</name>
<dbReference type="Gene3D" id="3.40.50.1000">
    <property type="entry name" value="HAD superfamily/HAD-like"/>
    <property type="match status" value="1"/>
</dbReference>
<dbReference type="PANTHER" id="PTHR10000">
    <property type="entry name" value="PHOSPHOSERINE PHOSPHATASE"/>
    <property type="match status" value="1"/>
</dbReference>
<comment type="caution">
    <text evidence="1">The sequence shown here is derived from an EMBL/GenBank/DDBJ whole genome shotgun (WGS) entry which is preliminary data.</text>
</comment>
<evidence type="ECO:0000313" key="1">
    <source>
        <dbReference type="EMBL" id="NMP21478.1"/>
    </source>
</evidence>
<proteinExistence type="predicted"/>
<dbReference type="SUPFAM" id="SSF56784">
    <property type="entry name" value="HAD-like"/>
    <property type="match status" value="1"/>
</dbReference>
<sequence length="274" mass="30603">MIRAITCDLDGTLLDHEARIRPKSAQALVELSRQGVMVILASGRSWRTVLRIQRALGLVGPIITHNGAYGYDSAQQREWYRHGVPASRARQFVSWADEVQVMVRCYLGAHQPVVYNRFDLAHQLCWMRPEDRLIPNLADSLSTDPLEIFLSGLDAVDQFIARFGMRGDDYELTVFPHVGYREVNICAPRVDKVEALEELCRLWDINPRDVLALGDGANDVRMLAWAGRAVAIGDGNPLAQAEADFVTSRGNPEPVLEGLLWALPRYLSLPLSSA</sequence>
<evidence type="ECO:0000313" key="2">
    <source>
        <dbReference type="Proteomes" id="UP000533476"/>
    </source>
</evidence>
<dbReference type="GO" id="GO:0005829">
    <property type="term" value="C:cytosol"/>
    <property type="evidence" value="ECO:0007669"/>
    <property type="project" value="TreeGrafter"/>
</dbReference>
<dbReference type="GO" id="GO:0016791">
    <property type="term" value="F:phosphatase activity"/>
    <property type="evidence" value="ECO:0007669"/>
    <property type="project" value="TreeGrafter"/>
</dbReference>
<dbReference type="InterPro" id="IPR023214">
    <property type="entry name" value="HAD_sf"/>
</dbReference>
<dbReference type="RefSeq" id="WP_169096869.1">
    <property type="nucleotide sequence ID" value="NZ_JABBVZ010000008.1"/>
</dbReference>
<dbReference type="InterPro" id="IPR036412">
    <property type="entry name" value="HAD-like_sf"/>
</dbReference>
<dbReference type="AlphaFoldDB" id="A0A7Y0L1R4"/>
<dbReference type="Gene3D" id="3.30.1240.10">
    <property type="match status" value="1"/>
</dbReference>
<reference evidence="1 2" key="1">
    <citation type="submission" date="2020-04" db="EMBL/GenBank/DDBJ databases">
        <authorList>
            <person name="Zhang R."/>
            <person name="Schippers A."/>
        </authorList>
    </citation>
    <scope>NUCLEOTIDE SEQUENCE [LARGE SCALE GENOMIC DNA]</scope>
    <source>
        <strain evidence="1 2">DSM 109850</strain>
    </source>
</reference>
<keyword evidence="2" id="KW-1185">Reference proteome</keyword>
<dbReference type="PANTHER" id="PTHR10000:SF8">
    <property type="entry name" value="HAD SUPERFAMILY HYDROLASE-LIKE, TYPE 3"/>
    <property type="match status" value="1"/>
</dbReference>
<dbReference type="Proteomes" id="UP000533476">
    <property type="component" value="Unassembled WGS sequence"/>
</dbReference>
<dbReference type="EMBL" id="JABBVZ010000008">
    <property type="protein sequence ID" value="NMP21478.1"/>
    <property type="molecule type" value="Genomic_DNA"/>
</dbReference>
<gene>
    <name evidence="1" type="ORF">HIJ39_03780</name>
</gene>